<evidence type="ECO:0008006" key="8">
    <source>
        <dbReference type="Google" id="ProtNLM"/>
    </source>
</evidence>
<dbReference type="GO" id="GO:0030288">
    <property type="term" value="C:outer membrane-bounded periplasmic space"/>
    <property type="evidence" value="ECO:0007669"/>
    <property type="project" value="TreeGrafter"/>
</dbReference>
<evidence type="ECO:0000256" key="3">
    <source>
        <dbReference type="ARBA" id="ARBA00022729"/>
    </source>
</evidence>
<organism evidence="6 7">
    <name type="scientific">Paraferrimonas haliotis</name>
    <dbReference type="NCBI Taxonomy" id="2013866"/>
    <lineage>
        <taxon>Bacteria</taxon>
        <taxon>Pseudomonadati</taxon>
        <taxon>Pseudomonadota</taxon>
        <taxon>Gammaproteobacteria</taxon>
        <taxon>Alteromonadales</taxon>
        <taxon>Ferrimonadaceae</taxon>
        <taxon>Paraferrimonas</taxon>
    </lineage>
</organism>
<evidence type="ECO:0000313" key="7">
    <source>
        <dbReference type="Proteomes" id="UP001157439"/>
    </source>
</evidence>
<dbReference type="AlphaFoldDB" id="A0AA37TSK2"/>
<keyword evidence="7" id="KW-1185">Reference proteome</keyword>
<name>A0AA37TSK2_9GAMM</name>
<dbReference type="GO" id="GO:0051082">
    <property type="term" value="F:unfolded protein binding"/>
    <property type="evidence" value="ECO:0007669"/>
    <property type="project" value="TreeGrafter"/>
</dbReference>
<dbReference type="CDD" id="cd09916">
    <property type="entry name" value="CpxP_like"/>
    <property type="match status" value="1"/>
</dbReference>
<dbReference type="InterPro" id="IPR052211">
    <property type="entry name" value="Cpx_auxiliary_protein"/>
</dbReference>
<evidence type="ECO:0000256" key="4">
    <source>
        <dbReference type="ARBA" id="ARBA00022764"/>
    </source>
</evidence>
<keyword evidence="4" id="KW-0574">Periplasm</keyword>
<keyword evidence="3" id="KW-0732">Signal</keyword>
<gene>
    <name evidence="6" type="ORF">GCM10007894_00820</name>
</gene>
<dbReference type="RefSeq" id="WP_095497673.1">
    <property type="nucleotide sequence ID" value="NZ_BSPO01000001.1"/>
</dbReference>
<evidence type="ECO:0000256" key="5">
    <source>
        <dbReference type="SAM" id="MobiDB-lite"/>
    </source>
</evidence>
<dbReference type="PANTHER" id="PTHR38102:SF1">
    <property type="entry name" value="PERIPLASMIC CHAPERONE SPY"/>
    <property type="match status" value="1"/>
</dbReference>
<feature type="compositionally biased region" description="Basic residues" evidence="5">
    <location>
        <begin position="197"/>
        <end position="206"/>
    </location>
</feature>
<comment type="caution">
    <text evidence="6">The sequence shown here is derived from an EMBL/GenBank/DDBJ whole genome shotgun (WGS) entry which is preliminary data.</text>
</comment>
<dbReference type="EMBL" id="BSPO01000001">
    <property type="protein sequence ID" value="GLS82105.1"/>
    <property type="molecule type" value="Genomic_DNA"/>
</dbReference>
<evidence type="ECO:0000313" key="6">
    <source>
        <dbReference type="EMBL" id="GLS82105.1"/>
    </source>
</evidence>
<reference evidence="6 7" key="1">
    <citation type="journal article" date="2014" name="Int. J. Syst. Evol. Microbiol.">
        <title>Complete genome sequence of Corynebacterium casei LMG S-19264T (=DSM 44701T), isolated from a smear-ripened cheese.</title>
        <authorList>
            <consortium name="US DOE Joint Genome Institute (JGI-PGF)"/>
            <person name="Walter F."/>
            <person name="Albersmeier A."/>
            <person name="Kalinowski J."/>
            <person name="Ruckert C."/>
        </authorList>
    </citation>
    <scope>NUCLEOTIDE SEQUENCE [LARGE SCALE GENOMIC DNA]</scope>
    <source>
        <strain evidence="6 7">NBRC 112785</strain>
    </source>
</reference>
<dbReference type="Proteomes" id="UP001157439">
    <property type="component" value="Unassembled WGS sequence"/>
</dbReference>
<dbReference type="Pfam" id="PF07813">
    <property type="entry name" value="LTXXQ"/>
    <property type="match status" value="1"/>
</dbReference>
<protein>
    <recommendedName>
        <fullName evidence="8">Periplasmic heavy metal sensor</fullName>
    </recommendedName>
</protein>
<comment type="similarity">
    <text evidence="2">Belongs to the CpxP/Spy family.</text>
</comment>
<comment type="subcellular location">
    <subcellularLocation>
        <location evidence="1">Periplasm</location>
    </subcellularLocation>
</comment>
<feature type="region of interest" description="Disordered" evidence="5">
    <location>
        <begin position="187"/>
        <end position="206"/>
    </location>
</feature>
<accession>A0AA37TSK2</accession>
<proteinExistence type="inferred from homology"/>
<evidence type="ECO:0000256" key="1">
    <source>
        <dbReference type="ARBA" id="ARBA00004418"/>
    </source>
</evidence>
<dbReference type="InterPro" id="IPR012899">
    <property type="entry name" value="LTXXQ"/>
</dbReference>
<evidence type="ECO:0000256" key="2">
    <source>
        <dbReference type="ARBA" id="ARBA00008441"/>
    </source>
</evidence>
<dbReference type="PANTHER" id="PTHR38102">
    <property type="entry name" value="PERIPLASMIC CHAPERONE SPY"/>
    <property type="match status" value="1"/>
</dbReference>
<sequence length="206" mass="23428">MVTHYGDYDNGYFTRVGHGFTKFYAGIPLLYVAKVTMKTLLGCYPLIEVIMKKVNQLVSAIALSTSLLLVPITHAQTEQANAQVSMDRKGGHSMHGMKRMLRGLGLSESQKQEISAISERYKEQLKADRQASPENSHEQMLQFISADSFDEQAVRDVIRGNQAKRIDTMVQLVAMQHDIYQVLTPEQQQKYQENLSKAKKRGHKRR</sequence>
<dbReference type="Gene3D" id="1.20.120.1490">
    <property type="match status" value="1"/>
</dbReference>